<dbReference type="OrthoDB" id="2665906at2759"/>
<feature type="transmembrane region" description="Helical" evidence="2">
    <location>
        <begin position="20"/>
        <end position="40"/>
    </location>
</feature>
<evidence type="ECO:0000313" key="3">
    <source>
        <dbReference type="EMBL" id="KAG1792148.1"/>
    </source>
</evidence>
<protein>
    <submittedName>
        <fullName evidence="3">Uncharacterized protein</fullName>
    </submittedName>
</protein>
<organism evidence="3 4">
    <name type="scientific">Suillus plorans</name>
    <dbReference type="NCBI Taxonomy" id="116603"/>
    <lineage>
        <taxon>Eukaryota</taxon>
        <taxon>Fungi</taxon>
        <taxon>Dikarya</taxon>
        <taxon>Basidiomycota</taxon>
        <taxon>Agaricomycotina</taxon>
        <taxon>Agaricomycetes</taxon>
        <taxon>Agaricomycetidae</taxon>
        <taxon>Boletales</taxon>
        <taxon>Suillineae</taxon>
        <taxon>Suillaceae</taxon>
        <taxon>Suillus</taxon>
    </lineage>
</organism>
<dbReference type="AlphaFoldDB" id="A0A9P7ALS0"/>
<dbReference type="Proteomes" id="UP000719766">
    <property type="component" value="Unassembled WGS sequence"/>
</dbReference>
<accession>A0A9P7ALS0</accession>
<reference evidence="3" key="1">
    <citation type="journal article" date="2020" name="New Phytol.">
        <title>Comparative genomics reveals dynamic genome evolution in host specialist ectomycorrhizal fungi.</title>
        <authorList>
            <person name="Lofgren L.A."/>
            <person name="Nguyen N.H."/>
            <person name="Vilgalys R."/>
            <person name="Ruytinx J."/>
            <person name="Liao H.L."/>
            <person name="Branco S."/>
            <person name="Kuo A."/>
            <person name="LaButti K."/>
            <person name="Lipzen A."/>
            <person name="Andreopoulos W."/>
            <person name="Pangilinan J."/>
            <person name="Riley R."/>
            <person name="Hundley H."/>
            <person name="Na H."/>
            <person name="Barry K."/>
            <person name="Grigoriev I.V."/>
            <person name="Stajich J.E."/>
            <person name="Kennedy P.G."/>
        </authorList>
    </citation>
    <scope>NUCLEOTIDE SEQUENCE</scope>
    <source>
        <strain evidence="3">S12</strain>
    </source>
</reference>
<keyword evidence="2" id="KW-1133">Transmembrane helix</keyword>
<proteinExistence type="predicted"/>
<evidence type="ECO:0000256" key="2">
    <source>
        <dbReference type="SAM" id="Phobius"/>
    </source>
</evidence>
<feature type="region of interest" description="Disordered" evidence="1">
    <location>
        <begin position="134"/>
        <end position="157"/>
    </location>
</feature>
<sequence>MSQDSPLATRPPLRRRAHPVLFTITLVLFIFFSSSTLTFLSSAFSQSDSYELDHRSEILAKCAYTHATPGPPPHFHARTQSFRYAENTKPAAQNDSSVAVRRRRGPFPHNSLFSSSRIKQFDIHTKPFESLAVAPNGTKLQETIPNSPSPDDELPPRFFDSVDTNYPPRRSNYLPYSVLQQSAQQSRVMALLNRLPFSRQAQQARPSAERLRYPQKITQLLQQHLHLRRPIPSPSQPVNVAAAHGNERVIADGRLRMPPKWDLEPLRSSPE</sequence>
<evidence type="ECO:0000256" key="1">
    <source>
        <dbReference type="SAM" id="MobiDB-lite"/>
    </source>
</evidence>
<dbReference type="RefSeq" id="XP_041158816.1">
    <property type="nucleotide sequence ID" value="XM_041306821.1"/>
</dbReference>
<dbReference type="GeneID" id="64600585"/>
<keyword evidence="2" id="KW-0812">Transmembrane</keyword>
<keyword evidence="4" id="KW-1185">Reference proteome</keyword>
<dbReference type="EMBL" id="JABBWE010000038">
    <property type="protein sequence ID" value="KAG1792148.1"/>
    <property type="molecule type" value="Genomic_DNA"/>
</dbReference>
<evidence type="ECO:0000313" key="4">
    <source>
        <dbReference type="Proteomes" id="UP000719766"/>
    </source>
</evidence>
<comment type="caution">
    <text evidence="3">The sequence shown here is derived from an EMBL/GenBank/DDBJ whole genome shotgun (WGS) entry which is preliminary data.</text>
</comment>
<name>A0A9P7ALS0_9AGAM</name>
<gene>
    <name evidence="3" type="ORF">HD556DRAFT_1444658</name>
</gene>
<keyword evidence="2" id="KW-0472">Membrane</keyword>